<proteinExistence type="predicted"/>
<sequence length="139" mass="14450">MSLALAEGKRALPACLPNPPVGCVLVREGRVVSRGHTQAPGQHHAEAMALAQLPSGSQQGLTAYVTLEPCSFHGRTPSCAHALVRQGIERVFIAILDPDPRNAGAGARILVDAGIEVIIGTGSEEAERDLRGYLLPGGA</sequence>
<keyword evidence="2" id="KW-0862">Zinc</keyword>
<name>A0A0D0JS19_9PSED</name>
<dbReference type="AlphaFoldDB" id="A0A0D0JS19"/>
<evidence type="ECO:0000259" key="3">
    <source>
        <dbReference type="PROSITE" id="PS51747"/>
    </source>
</evidence>
<dbReference type="Pfam" id="PF00383">
    <property type="entry name" value="dCMP_cyt_deam_1"/>
    <property type="match status" value="1"/>
</dbReference>
<dbReference type="InterPro" id="IPR002125">
    <property type="entry name" value="CMP_dCMP_dom"/>
</dbReference>
<dbReference type="PANTHER" id="PTHR11079">
    <property type="entry name" value="CYTOSINE DEAMINASE FAMILY MEMBER"/>
    <property type="match status" value="1"/>
</dbReference>
<accession>A0A0D0JS19</accession>
<organism evidence="4 5">
    <name type="scientific">Pseudomonas fulva</name>
    <dbReference type="NCBI Taxonomy" id="47880"/>
    <lineage>
        <taxon>Bacteria</taxon>
        <taxon>Pseudomonadati</taxon>
        <taxon>Pseudomonadota</taxon>
        <taxon>Gammaproteobacteria</taxon>
        <taxon>Pseudomonadales</taxon>
        <taxon>Pseudomonadaceae</taxon>
        <taxon>Pseudomonas</taxon>
    </lineage>
</organism>
<evidence type="ECO:0000256" key="1">
    <source>
        <dbReference type="ARBA" id="ARBA00022723"/>
    </source>
</evidence>
<dbReference type="InterPro" id="IPR016193">
    <property type="entry name" value="Cytidine_deaminase-like"/>
</dbReference>
<keyword evidence="1" id="KW-0479">Metal-binding</keyword>
<dbReference type="RefSeq" id="WP_042556464.1">
    <property type="nucleotide sequence ID" value="NZ_JXQW01000111.1"/>
</dbReference>
<dbReference type="PROSITE" id="PS00903">
    <property type="entry name" value="CYT_DCMP_DEAMINASES_1"/>
    <property type="match status" value="1"/>
</dbReference>
<dbReference type="InterPro" id="IPR016192">
    <property type="entry name" value="APOBEC/CMP_deaminase_Zn-bd"/>
</dbReference>
<reference evidence="4 5" key="1">
    <citation type="submission" date="2014-12" db="EMBL/GenBank/DDBJ databases">
        <title>16Stimator: statistical estimation of ribosomal gene copy numbers from draft genome assemblies.</title>
        <authorList>
            <person name="Perisin M.A."/>
            <person name="Vetter M."/>
            <person name="Gilbert J.A."/>
            <person name="Bergelson J."/>
        </authorList>
    </citation>
    <scope>NUCLEOTIDE SEQUENCE [LARGE SCALE GENOMIC DNA]</scope>
    <source>
        <strain evidence="4 5">MEJ086</strain>
    </source>
</reference>
<protein>
    <submittedName>
        <fullName evidence="4">DeoR faimly transcriptional regulator</fullName>
    </submittedName>
</protein>
<feature type="domain" description="CMP/dCMP-type deaminase" evidence="3">
    <location>
        <begin position="1"/>
        <end position="109"/>
    </location>
</feature>
<dbReference type="GO" id="GO:0008270">
    <property type="term" value="F:zinc ion binding"/>
    <property type="evidence" value="ECO:0007669"/>
    <property type="project" value="InterPro"/>
</dbReference>
<dbReference type="EMBL" id="JXQW01000111">
    <property type="protein sequence ID" value="KIP89079.1"/>
    <property type="molecule type" value="Genomic_DNA"/>
</dbReference>
<dbReference type="CDD" id="cd01284">
    <property type="entry name" value="Riboflavin_deaminase-reductase"/>
    <property type="match status" value="1"/>
</dbReference>
<evidence type="ECO:0000313" key="4">
    <source>
        <dbReference type="EMBL" id="KIP89079.1"/>
    </source>
</evidence>
<dbReference type="Gene3D" id="3.40.140.10">
    <property type="entry name" value="Cytidine Deaminase, domain 2"/>
    <property type="match status" value="1"/>
</dbReference>
<evidence type="ECO:0000256" key="2">
    <source>
        <dbReference type="ARBA" id="ARBA00022833"/>
    </source>
</evidence>
<dbReference type="Proteomes" id="UP000032068">
    <property type="component" value="Unassembled WGS sequence"/>
</dbReference>
<dbReference type="GO" id="GO:0008835">
    <property type="term" value="F:diaminohydroxyphosphoribosylaminopyrimidine deaminase activity"/>
    <property type="evidence" value="ECO:0007669"/>
    <property type="project" value="TreeGrafter"/>
</dbReference>
<gene>
    <name evidence="4" type="ORF">RU08_24320</name>
</gene>
<dbReference type="PROSITE" id="PS51747">
    <property type="entry name" value="CYT_DCMP_DEAMINASES_2"/>
    <property type="match status" value="1"/>
</dbReference>
<comment type="caution">
    <text evidence="4">The sequence shown here is derived from an EMBL/GenBank/DDBJ whole genome shotgun (WGS) entry which is preliminary data.</text>
</comment>
<dbReference type="OrthoDB" id="9800865at2"/>
<evidence type="ECO:0000313" key="5">
    <source>
        <dbReference type="Proteomes" id="UP000032068"/>
    </source>
</evidence>
<dbReference type="PANTHER" id="PTHR11079:SF162">
    <property type="entry name" value="RIBOFLAVIN BIOSYNTHESIS PROTEIN PYRD, CHLOROPLASTIC"/>
    <property type="match status" value="1"/>
</dbReference>
<dbReference type="SUPFAM" id="SSF53927">
    <property type="entry name" value="Cytidine deaminase-like"/>
    <property type="match status" value="1"/>
</dbReference>